<name>A0A8E2AS64_9APHY</name>
<dbReference type="SUPFAM" id="SSF51556">
    <property type="entry name" value="Metallo-dependent hydrolases"/>
    <property type="match status" value="1"/>
</dbReference>
<dbReference type="Gene3D" id="3.20.20.140">
    <property type="entry name" value="Metal-dependent hydrolases"/>
    <property type="match status" value="1"/>
</dbReference>
<dbReference type="InterPro" id="IPR032466">
    <property type="entry name" value="Metal_Hydrolase"/>
</dbReference>
<dbReference type="InterPro" id="IPR008257">
    <property type="entry name" value="Pept_M19"/>
</dbReference>
<keyword evidence="1" id="KW-0862">Zinc</keyword>
<evidence type="ECO:0000313" key="4">
    <source>
        <dbReference type="Proteomes" id="UP000250043"/>
    </source>
</evidence>
<keyword evidence="2" id="KW-0812">Transmembrane</keyword>
<comment type="catalytic activity">
    <reaction evidence="1">
        <text>an L-aminoacyl-L-amino acid + H2O = 2 an L-alpha-amino acid</text>
        <dbReference type="Rhea" id="RHEA:48940"/>
        <dbReference type="ChEBI" id="CHEBI:15377"/>
        <dbReference type="ChEBI" id="CHEBI:59869"/>
        <dbReference type="ChEBI" id="CHEBI:77460"/>
        <dbReference type="EC" id="3.4.13.19"/>
    </reaction>
</comment>
<keyword evidence="2" id="KW-0472">Membrane</keyword>
<organism evidence="3 4">
    <name type="scientific">Obba rivulosa</name>
    <dbReference type="NCBI Taxonomy" id="1052685"/>
    <lineage>
        <taxon>Eukaryota</taxon>
        <taxon>Fungi</taxon>
        <taxon>Dikarya</taxon>
        <taxon>Basidiomycota</taxon>
        <taxon>Agaricomycotina</taxon>
        <taxon>Agaricomycetes</taxon>
        <taxon>Polyporales</taxon>
        <taxon>Gelatoporiaceae</taxon>
        <taxon>Obba</taxon>
    </lineage>
</organism>
<dbReference type="Proteomes" id="UP000250043">
    <property type="component" value="Unassembled WGS sequence"/>
</dbReference>
<keyword evidence="1" id="KW-0479">Metal-binding</keyword>
<proteinExistence type="inferred from homology"/>
<keyword evidence="2" id="KW-1133">Transmembrane helix</keyword>
<dbReference type="PROSITE" id="PS51365">
    <property type="entry name" value="RENAL_DIPEPTIDASE_2"/>
    <property type="match status" value="1"/>
</dbReference>
<dbReference type="EC" id="3.4.13.19" evidence="1"/>
<dbReference type="OrthoDB" id="445695at2759"/>
<accession>A0A8E2AS64</accession>
<dbReference type="Pfam" id="PF01244">
    <property type="entry name" value="Peptidase_M19"/>
    <property type="match status" value="1"/>
</dbReference>
<sequence>MASNDDERAPLLGEPVEQNLARDASLNGDAAKHDANRWRALRVRLITHGALIVLFIVALVLVLFFWDNVGRAIGALPKNPERAARRLLESAPVIDGHIDLPILVRSRYHNNVSAVDLNSQMPGHVDIPRLREGKVGGFFWSTYVGCPEESYEDDHYDFLNATWRVRDTLEQIDVSKLLITKYSDTFELALTSEDIKYTIRRGKIASLLGVEGGHQLGNSIAVLRQYQELGVRYVTLTHTCHNAFADSCGLQPGIKPKWGGLSKLGYALIREMNRIGVLVDLSHTSDDTARQALKYSKAPVIWSHSSARAVHNVPRNVPDDILELVGTGPNQTDAVVMVNFAPFFVADPGEANVQTVADHVEHIANVTGKAHVGLGSDFDGIGDVPEGLEDVSKYPALIAEMYRRGWDGFELAGLTGRNLLRVMEGAERVSKDLQRAGAEPAYDVYDQREDL</sequence>
<keyword evidence="1" id="KW-0482">Metalloprotease</keyword>
<feature type="transmembrane region" description="Helical" evidence="2">
    <location>
        <begin position="45"/>
        <end position="66"/>
    </location>
</feature>
<dbReference type="GO" id="GO:0046872">
    <property type="term" value="F:metal ion binding"/>
    <property type="evidence" value="ECO:0007669"/>
    <property type="project" value="UniProtKB-UniRule"/>
</dbReference>
<evidence type="ECO:0000313" key="3">
    <source>
        <dbReference type="EMBL" id="OCH84240.1"/>
    </source>
</evidence>
<gene>
    <name evidence="3" type="ORF">OBBRIDRAFT_799256</name>
</gene>
<dbReference type="PANTHER" id="PTHR10443">
    <property type="entry name" value="MICROSOMAL DIPEPTIDASE"/>
    <property type="match status" value="1"/>
</dbReference>
<keyword evidence="4" id="KW-1185">Reference proteome</keyword>
<comment type="similarity">
    <text evidence="1">Belongs to the metallo-dependent hydrolases superfamily. Peptidase M19 family.</text>
</comment>
<dbReference type="PANTHER" id="PTHR10443:SF12">
    <property type="entry name" value="DIPEPTIDASE"/>
    <property type="match status" value="1"/>
</dbReference>
<evidence type="ECO:0000256" key="2">
    <source>
        <dbReference type="SAM" id="Phobius"/>
    </source>
</evidence>
<keyword evidence="1" id="KW-0645">Protease</keyword>
<keyword evidence="1" id="KW-0378">Hydrolase</keyword>
<dbReference type="GO" id="GO:0006508">
    <property type="term" value="P:proteolysis"/>
    <property type="evidence" value="ECO:0007669"/>
    <property type="project" value="UniProtKB-KW"/>
</dbReference>
<evidence type="ECO:0000256" key="1">
    <source>
        <dbReference type="RuleBase" id="RU341113"/>
    </source>
</evidence>
<dbReference type="AlphaFoldDB" id="A0A8E2AS64"/>
<protein>
    <recommendedName>
        <fullName evidence="1">Dipeptidase</fullName>
        <ecNumber evidence="1">3.4.13.19</ecNumber>
    </recommendedName>
</protein>
<reference evidence="3 4" key="1">
    <citation type="submission" date="2016-07" db="EMBL/GenBank/DDBJ databases">
        <title>Draft genome of the white-rot fungus Obba rivulosa 3A-2.</title>
        <authorList>
            <consortium name="DOE Joint Genome Institute"/>
            <person name="Miettinen O."/>
            <person name="Riley R."/>
            <person name="Acob R."/>
            <person name="Barry K."/>
            <person name="Cullen D."/>
            <person name="De Vries R."/>
            <person name="Hainaut M."/>
            <person name="Hatakka A."/>
            <person name="Henrissat B."/>
            <person name="Hilden K."/>
            <person name="Kuo R."/>
            <person name="Labutti K."/>
            <person name="Lipzen A."/>
            <person name="Makela M.R."/>
            <person name="Sandor L."/>
            <person name="Spatafora J.W."/>
            <person name="Grigoriev I.V."/>
            <person name="Hibbett D.S."/>
        </authorList>
    </citation>
    <scope>NUCLEOTIDE SEQUENCE [LARGE SCALE GENOMIC DNA]</scope>
    <source>
        <strain evidence="3 4">3A-2</strain>
    </source>
</reference>
<comment type="cofactor">
    <cofactor evidence="1">
        <name>Zn(2+)</name>
        <dbReference type="ChEBI" id="CHEBI:29105"/>
    </cofactor>
</comment>
<dbReference type="CDD" id="cd01301">
    <property type="entry name" value="rDP_like"/>
    <property type="match status" value="1"/>
</dbReference>
<dbReference type="GO" id="GO:0070573">
    <property type="term" value="F:metallodipeptidase activity"/>
    <property type="evidence" value="ECO:0007669"/>
    <property type="project" value="InterPro"/>
</dbReference>
<dbReference type="EMBL" id="KV722701">
    <property type="protein sequence ID" value="OCH84240.1"/>
    <property type="molecule type" value="Genomic_DNA"/>
</dbReference>
<keyword evidence="1" id="KW-0224">Dipeptidase</keyword>